<dbReference type="STRING" id="356882.A0A423WQK6"/>
<name>A0A423WQK6_9PEZI</name>
<dbReference type="EMBL" id="LKEA01000012">
    <property type="protein sequence ID" value="ROW05758.1"/>
    <property type="molecule type" value="Genomic_DNA"/>
</dbReference>
<keyword evidence="2" id="KW-1185">Reference proteome</keyword>
<gene>
    <name evidence="1" type="ORF">VMCG_05282</name>
</gene>
<dbReference type="AlphaFoldDB" id="A0A423WQK6"/>
<organism evidence="1 2">
    <name type="scientific">Cytospora schulzeri</name>
    <dbReference type="NCBI Taxonomy" id="448051"/>
    <lineage>
        <taxon>Eukaryota</taxon>
        <taxon>Fungi</taxon>
        <taxon>Dikarya</taxon>
        <taxon>Ascomycota</taxon>
        <taxon>Pezizomycotina</taxon>
        <taxon>Sordariomycetes</taxon>
        <taxon>Sordariomycetidae</taxon>
        <taxon>Diaporthales</taxon>
        <taxon>Cytosporaceae</taxon>
        <taxon>Cytospora</taxon>
    </lineage>
</organism>
<dbReference type="OrthoDB" id="6022054at2759"/>
<comment type="caution">
    <text evidence="1">The sequence shown here is derived from an EMBL/GenBank/DDBJ whole genome shotgun (WGS) entry which is preliminary data.</text>
</comment>
<proteinExistence type="predicted"/>
<evidence type="ECO:0008006" key="3">
    <source>
        <dbReference type="Google" id="ProtNLM"/>
    </source>
</evidence>
<sequence>MSSASTKDITKAINAFLPHASLPLPEELTQVIDAFLEKHNEEGVSERLQEDMLSTWDKTVRENISLYAPWVAILRKFLPILRNPTYLIQWWDHMAEPVLDHLAQDRSLAKEAWANTLAILAHDGDGQIGQEEGASQIATRLLKIWMQNSQFAGQEGSSSGLLKAKLVHGGLLNYGKKRPKV</sequence>
<accession>A0A423WQK6</accession>
<evidence type="ECO:0000313" key="2">
    <source>
        <dbReference type="Proteomes" id="UP000283895"/>
    </source>
</evidence>
<protein>
    <recommendedName>
        <fullName evidence="3">GCF C-terminal domain-containing protein</fullName>
    </recommendedName>
</protein>
<dbReference type="Proteomes" id="UP000283895">
    <property type="component" value="Unassembled WGS sequence"/>
</dbReference>
<reference evidence="1 2" key="1">
    <citation type="submission" date="2015-09" db="EMBL/GenBank/DDBJ databases">
        <title>Host preference determinants of Valsa canker pathogens revealed by comparative genomics.</title>
        <authorList>
            <person name="Yin Z."/>
            <person name="Huang L."/>
        </authorList>
    </citation>
    <scope>NUCLEOTIDE SEQUENCE [LARGE SCALE GENOMIC DNA]</scope>
    <source>
        <strain evidence="1 2">03-1</strain>
    </source>
</reference>
<evidence type="ECO:0000313" key="1">
    <source>
        <dbReference type="EMBL" id="ROW05758.1"/>
    </source>
</evidence>